<dbReference type="Proteomes" id="UP001057375">
    <property type="component" value="Unassembled WGS sequence"/>
</dbReference>
<organism evidence="1 2">
    <name type="scientific">Aduncisulcus paluster</name>
    <dbReference type="NCBI Taxonomy" id="2918883"/>
    <lineage>
        <taxon>Eukaryota</taxon>
        <taxon>Metamonada</taxon>
        <taxon>Carpediemonas-like organisms</taxon>
        <taxon>Aduncisulcus</taxon>
    </lineage>
</organism>
<name>A0ABQ5KDH7_9EUKA</name>
<protein>
    <submittedName>
        <fullName evidence="1">Glycosyltransferase</fullName>
    </submittedName>
</protein>
<gene>
    <name evidence="1" type="ORF">ADUPG1_005566</name>
</gene>
<dbReference type="EMBL" id="BQXS01008924">
    <property type="protein sequence ID" value="GKT30607.1"/>
    <property type="molecule type" value="Genomic_DNA"/>
</dbReference>
<comment type="caution">
    <text evidence="1">The sequence shown here is derived from an EMBL/GenBank/DDBJ whole genome shotgun (WGS) entry which is preliminary data.</text>
</comment>
<evidence type="ECO:0000313" key="2">
    <source>
        <dbReference type="Proteomes" id="UP001057375"/>
    </source>
</evidence>
<feature type="non-terminal residue" evidence="1">
    <location>
        <position position="122"/>
    </location>
</feature>
<keyword evidence="2" id="KW-1185">Reference proteome</keyword>
<proteinExistence type="predicted"/>
<sequence>MEERTVFVGRSSFPAKDNFFSGCIFNEENELAALHVIKNGTKPDFEWWTKQDGIKDLWPGREIRSTGYRTEQSGLLWRILSLQNAGKELTVFGDEGWKQYLPETDLRPPVDYFTTLPNIYTG</sequence>
<evidence type="ECO:0000313" key="1">
    <source>
        <dbReference type="EMBL" id="GKT30607.1"/>
    </source>
</evidence>
<reference evidence="1" key="1">
    <citation type="submission" date="2022-03" db="EMBL/GenBank/DDBJ databases">
        <title>Draft genome sequence of Aduncisulcus paluster, a free-living microaerophilic Fornicata.</title>
        <authorList>
            <person name="Yuyama I."/>
            <person name="Kume K."/>
            <person name="Tamura T."/>
            <person name="Inagaki Y."/>
            <person name="Hashimoto T."/>
        </authorList>
    </citation>
    <scope>NUCLEOTIDE SEQUENCE</scope>
    <source>
        <strain evidence="1">NY0171</strain>
    </source>
</reference>
<accession>A0ABQ5KDH7</accession>